<feature type="region of interest" description="Disordered" evidence="1">
    <location>
        <begin position="52"/>
        <end position="79"/>
    </location>
</feature>
<accession>A0A2A9CS52</accession>
<evidence type="ECO:0000256" key="1">
    <source>
        <dbReference type="SAM" id="MobiDB-lite"/>
    </source>
</evidence>
<dbReference type="EMBL" id="PDJC01000001">
    <property type="protein sequence ID" value="PFG17277.1"/>
    <property type="molecule type" value="Genomic_DNA"/>
</dbReference>
<protein>
    <recommendedName>
        <fullName evidence="4">SPOR domain-containing protein</fullName>
    </recommendedName>
</protein>
<dbReference type="OrthoDB" id="3268477at2"/>
<name>A0A2A9CS52_9ACTN</name>
<proteinExistence type="predicted"/>
<reference evidence="2 3" key="1">
    <citation type="submission" date="2017-10" db="EMBL/GenBank/DDBJ databases">
        <title>Sequencing the genomes of 1000 actinobacteria strains.</title>
        <authorList>
            <person name="Klenk H.-P."/>
        </authorList>
    </citation>
    <scope>NUCLEOTIDE SEQUENCE [LARGE SCALE GENOMIC DNA]</scope>
    <source>
        <strain evidence="2 3">DSM 15597</strain>
    </source>
</reference>
<feature type="compositionally biased region" description="Basic and acidic residues" evidence="1">
    <location>
        <begin position="52"/>
        <end position="73"/>
    </location>
</feature>
<evidence type="ECO:0000313" key="3">
    <source>
        <dbReference type="Proteomes" id="UP000226079"/>
    </source>
</evidence>
<dbReference type="RefSeq" id="WP_098460720.1">
    <property type="nucleotide sequence ID" value="NZ_PDJC01000001.1"/>
</dbReference>
<dbReference type="AlphaFoldDB" id="A0A2A9CS52"/>
<sequence>MLSSDWYYCLDHHTVEPYEGCRSASRLGPYRTIDEAWAALARVAERNEAWDHDPRFVDDAEADDSKPDDERSDWGPFGG</sequence>
<organism evidence="2 3">
    <name type="scientific">Propionicimonas paludicola</name>
    <dbReference type="NCBI Taxonomy" id="185243"/>
    <lineage>
        <taxon>Bacteria</taxon>
        <taxon>Bacillati</taxon>
        <taxon>Actinomycetota</taxon>
        <taxon>Actinomycetes</taxon>
        <taxon>Propionibacteriales</taxon>
        <taxon>Nocardioidaceae</taxon>
        <taxon>Propionicimonas</taxon>
    </lineage>
</organism>
<evidence type="ECO:0008006" key="4">
    <source>
        <dbReference type="Google" id="ProtNLM"/>
    </source>
</evidence>
<comment type="caution">
    <text evidence="2">The sequence shown here is derived from an EMBL/GenBank/DDBJ whole genome shotgun (WGS) entry which is preliminary data.</text>
</comment>
<keyword evidence="3" id="KW-1185">Reference proteome</keyword>
<evidence type="ECO:0000313" key="2">
    <source>
        <dbReference type="EMBL" id="PFG17277.1"/>
    </source>
</evidence>
<dbReference type="Proteomes" id="UP000226079">
    <property type="component" value="Unassembled WGS sequence"/>
</dbReference>
<gene>
    <name evidence="2" type="ORF">ATK74_1843</name>
</gene>